<evidence type="ECO:0000256" key="4">
    <source>
        <dbReference type="ARBA" id="ARBA00023136"/>
    </source>
</evidence>
<reference evidence="7" key="1">
    <citation type="submission" date="2016-10" db="EMBL/GenBank/DDBJ databases">
        <authorList>
            <person name="Varghese N."/>
            <person name="Submissions S."/>
        </authorList>
    </citation>
    <scope>NUCLEOTIDE SEQUENCE [LARGE SCALE GENOMIC DNA]</scope>
    <source>
        <strain evidence="7">DSM 17044</strain>
    </source>
</reference>
<evidence type="ECO:0000256" key="2">
    <source>
        <dbReference type="ARBA" id="ARBA00022692"/>
    </source>
</evidence>
<dbReference type="RefSeq" id="WP_075006348.1">
    <property type="nucleotide sequence ID" value="NZ_FOAP01000004.1"/>
</dbReference>
<evidence type="ECO:0000313" key="6">
    <source>
        <dbReference type="EMBL" id="SEL19302.1"/>
    </source>
</evidence>
<dbReference type="InterPro" id="IPR019109">
    <property type="entry name" value="MamF_MmsF"/>
</dbReference>
<evidence type="ECO:0000256" key="5">
    <source>
        <dbReference type="SAM" id="Phobius"/>
    </source>
</evidence>
<dbReference type="AlphaFoldDB" id="A0A1H7N6R2"/>
<name>A0A1H7N6R2_STIAU</name>
<accession>A0A1H7N6R2</accession>
<keyword evidence="3 5" id="KW-1133">Transmembrane helix</keyword>
<sequence length="127" mass="13718">MEPQYTGSQFLTGSPVPTQDEKTWGMLAHLSALVAGIFGFPFLGPLIVMLTKGKESKWVESHAKEALNFQITVTAAIWISAALMLCVVGFLLLPVIGLAALILTILAGIKANNGEMYRYPATVRLVK</sequence>
<evidence type="ECO:0000256" key="1">
    <source>
        <dbReference type="ARBA" id="ARBA00004141"/>
    </source>
</evidence>
<evidence type="ECO:0000313" key="7">
    <source>
        <dbReference type="Proteomes" id="UP000182719"/>
    </source>
</evidence>
<evidence type="ECO:0000256" key="3">
    <source>
        <dbReference type="ARBA" id="ARBA00022989"/>
    </source>
</evidence>
<keyword evidence="2 5" id="KW-0812">Transmembrane</keyword>
<proteinExistence type="predicted"/>
<feature type="transmembrane region" description="Helical" evidence="5">
    <location>
        <begin position="91"/>
        <end position="109"/>
    </location>
</feature>
<organism evidence="6 7">
    <name type="scientific">Stigmatella aurantiaca</name>
    <dbReference type="NCBI Taxonomy" id="41"/>
    <lineage>
        <taxon>Bacteria</taxon>
        <taxon>Pseudomonadati</taxon>
        <taxon>Myxococcota</taxon>
        <taxon>Myxococcia</taxon>
        <taxon>Myxococcales</taxon>
        <taxon>Cystobacterineae</taxon>
        <taxon>Archangiaceae</taxon>
        <taxon>Stigmatella</taxon>
    </lineage>
</organism>
<dbReference type="OrthoDB" id="9808930at2"/>
<dbReference type="Proteomes" id="UP000182719">
    <property type="component" value="Unassembled WGS sequence"/>
</dbReference>
<comment type="subcellular location">
    <subcellularLocation>
        <location evidence="1">Membrane</location>
        <topology evidence="1">Multi-pass membrane protein</topology>
    </subcellularLocation>
</comment>
<feature type="transmembrane region" description="Helical" evidence="5">
    <location>
        <begin position="26"/>
        <end position="47"/>
    </location>
</feature>
<dbReference type="EMBL" id="FOAP01000004">
    <property type="protein sequence ID" value="SEL19302.1"/>
    <property type="molecule type" value="Genomic_DNA"/>
</dbReference>
<keyword evidence="7" id="KW-1185">Reference proteome</keyword>
<keyword evidence="4 5" id="KW-0472">Membrane</keyword>
<gene>
    <name evidence="6" type="ORF">SAMN05444354_104236</name>
</gene>
<protein>
    <recommendedName>
        <fullName evidence="8">Orotate phosphoribosyltransferase</fullName>
    </recommendedName>
</protein>
<dbReference type="Pfam" id="PF09685">
    <property type="entry name" value="MamF_MmsF"/>
    <property type="match status" value="1"/>
</dbReference>
<evidence type="ECO:0008006" key="8">
    <source>
        <dbReference type="Google" id="ProtNLM"/>
    </source>
</evidence>